<evidence type="ECO:0000313" key="2">
    <source>
        <dbReference type="Proteomes" id="UP000319432"/>
    </source>
</evidence>
<keyword evidence="1" id="KW-0614">Plasmid</keyword>
<dbReference type="EMBL" id="CP033461">
    <property type="protein sequence ID" value="QDX90972.1"/>
    <property type="molecule type" value="Genomic_DNA"/>
</dbReference>
<proteinExistence type="predicted"/>
<sequence>MQGALLIGQKRDTFTSIRPRTISSSYLLPMYHEFVGSHESGDWIPSTELNHSVYIKNLKEGLTNE</sequence>
<gene>
    <name evidence="1" type="ORF">EEL30_00375</name>
</gene>
<geneLocation type="plasmid" evidence="1 2">
    <name>p1821L01</name>
</geneLocation>
<name>A0A518V1W0_BRELA</name>
<dbReference type="Proteomes" id="UP000319432">
    <property type="component" value="Plasmid p1821L01"/>
</dbReference>
<dbReference type="AlphaFoldDB" id="A0A518V1W0"/>
<reference evidence="1 2" key="1">
    <citation type="submission" date="2018-11" db="EMBL/GenBank/DDBJ databases">
        <title>Phylogenetic determinants of toxin gene distribution in genomes of Brevibacillus laterosporus.</title>
        <authorList>
            <person name="Glare T.R."/>
            <person name="Durrant A."/>
            <person name="Berry C."/>
            <person name="Palma L."/>
            <person name="Ormskirk M."/>
            <person name="Cox M.O."/>
        </authorList>
    </citation>
    <scope>NUCLEOTIDE SEQUENCE [LARGE SCALE GENOMIC DNA]</scope>
    <source>
        <strain evidence="1 2">1821L</strain>
        <plasmid evidence="1 2">p1821L01</plasmid>
    </source>
</reference>
<organism evidence="1 2">
    <name type="scientific">Brevibacillus laterosporus</name>
    <name type="common">Bacillus laterosporus</name>
    <dbReference type="NCBI Taxonomy" id="1465"/>
    <lineage>
        <taxon>Bacteria</taxon>
        <taxon>Bacillati</taxon>
        <taxon>Bacillota</taxon>
        <taxon>Bacilli</taxon>
        <taxon>Bacillales</taxon>
        <taxon>Paenibacillaceae</taxon>
        <taxon>Brevibacillus</taxon>
    </lineage>
</organism>
<evidence type="ECO:0000313" key="1">
    <source>
        <dbReference type="EMBL" id="QDX90972.1"/>
    </source>
</evidence>
<keyword evidence="2" id="KW-1185">Reference proteome</keyword>
<protein>
    <submittedName>
        <fullName evidence="1">Uncharacterized protein</fullName>
    </submittedName>
</protein>
<accession>A0A518V1W0</accession>